<dbReference type="AlphaFoldDB" id="F4QK66"/>
<evidence type="ECO:0000313" key="2">
    <source>
        <dbReference type="Proteomes" id="UP000006512"/>
    </source>
</evidence>
<dbReference type="eggNOG" id="COG2333">
    <property type="taxonomic scope" value="Bacteria"/>
</dbReference>
<dbReference type="InterPro" id="IPR036866">
    <property type="entry name" value="RibonucZ/Hydroxyglut_hydro"/>
</dbReference>
<dbReference type="Proteomes" id="UP000006512">
    <property type="component" value="Unassembled WGS sequence"/>
</dbReference>
<dbReference type="EMBL" id="GL883077">
    <property type="protein sequence ID" value="EGF93244.1"/>
    <property type="molecule type" value="Genomic_DNA"/>
</dbReference>
<dbReference type="Gene3D" id="3.60.15.10">
    <property type="entry name" value="Ribonuclease Z/Hydroxyacylglutathione hydrolase-like"/>
    <property type="match status" value="1"/>
</dbReference>
<dbReference type="OrthoDB" id="9761531at2"/>
<accession>F4QK66</accession>
<organism evidence="1 2">
    <name type="scientific">Asticcacaulis biprosthecium C19</name>
    <dbReference type="NCBI Taxonomy" id="715226"/>
    <lineage>
        <taxon>Bacteria</taxon>
        <taxon>Pseudomonadati</taxon>
        <taxon>Pseudomonadota</taxon>
        <taxon>Alphaproteobacteria</taxon>
        <taxon>Caulobacterales</taxon>
        <taxon>Caulobacteraceae</taxon>
        <taxon>Asticcacaulis</taxon>
    </lineage>
</organism>
<keyword evidence="2" id="KW-1185">Reference proteome</keyword>
<protein>
    <submittedName>
        <fullName evidence="1">Uncharacterized protein</fullName>
    </submittedName>
</protein>
<evidence type="ECO:0000313" key="1">
    <source>
        <dbReference type="EMBL" id="EGF93244.1"/>
    </source>
</evidence>
<name>F4QK66_9CAUL</name>
<dbReference type="STRING" id="715226.ABI_16840"/>
<dbReference type="HOGENOM" id="CLU_578278_0_0_5"/>
<gene>
    <name evidence="1" type="ORF">ABI_16840</name>
</gene>
<dbReference type="SUPFAM" id="SSF56281">
    <property type="entry name" value="Metallo-hydrolase/oxidoreductase"/>
    <property type="match status" value="1"/>
</dbReference>
<dbReference type="RefSeq" id="WP_006272439.1">
    <property type="nucleotide sequence ID" value="NZ_GL883077.1"/>
</dbReference>
<proteinExistence type="predicted"/>
<sequence>MNRFFDRYEWRREIPRRAYARLDDLEPIFAGPDDALTLILDAVDADWKGFAEGGPFDLTAPEPKTGLAERWQRKFAGEAPEGPDGYDDVPIYRIEISLSHRDWLHSTFPRDEEPWITLQITEEGNDLPVDIYGGLFAPATRAYLHAAPTSAPSGALDAIFDMELWPDASPEDLINALQAPCGLSALVCFDVGQGSASALVCDCGYPVYYFDVGRGSGRNAPTAPQTIDFCTCANPVVIMSHWDTDHWAGAANHQGLLRRIWVVPRQTISSTHTTFANDILAAGGRILVVPNGAPPLQWQGPAQSYDLRRGTGKGRNGTGQILIVTDGASRRAWVLTGDAGYHEIPHPVPNDIAAMVAPHHGADMGAKSVPFQRSAQPYARLFYSFGPDNAHGPKTPATSHPVSATISAHSNANWKHGTWTPATPATSLAGADVLATATHTTTHLQGAAAGWTAAPILTHLPHCANAMPVSQA</sequence>
<reference evidence="2" key="1">
    <citation type="submission" date="2011-03" db="EMBL/GenBank/DDBJ databases">
        <title>Draft genome sequence of Brevundimonas diminuta.</title>
        <authorList>
            <person name="Brown P.J.B."/>
            <person name="Buechlein A."/>
            <person name="Hemmerich C."/>
            <person name="Brun Y.V."/>
        </authorList>
    </citation>
    <scope>NUCLEOTIDE SEQUENCE [LARGE SCALE GENOMIC DNA]</scope>
    <source>
        <strain evidence="2">C19</strain>
    </source>
</reference>